<evidence type="ECO:0000313" key="2">
    <source>
        <dbReference type="Proteomes" id="UP001152795"/>
    </source>
</evidence>
<dbReference type="AlphaFoldDB" id="A0A6S7JWH9"/>
<dbReference type="EMBL" id="CACRXK020022871">
    <property type="protein sequence ID" value="CAB4037236.1"/>
    <property type="molecule type" value="Genomic_DNA"/>
</dbReference>
<evidence type="ECO:0000313" key="1">
    <source>
        <dbReference type="EMBL" id="CAB4037236.1"/>
    </source>
</evidence>
<proteinExistence type="predicted"/>
<keyword evidence="2" id="KW-1185">Reference proteome</keyword>
<protein>
    <submittedName>
        <fullName evidence="1">Uncharacterized protein</fullName>
    </submittedName>
</protein>
<reference evidence="1" key="1">
    <citation type="submission" date="2020-04" db="EMBL/GenBank/DDBJ databases">
        <authorList>
            <person name="Alioto T."/>
            <person name="Alioto T."/>
            <person name="Gomez Garrido J."/>
        </authorList>
    </citation>
    <scope>NUCLEOTIDE SEQUENCE</scope>
    <source>
        <strain evidence="1">A484AB</strain>
    </source>
</reference>
<feature type="non-terminal residue" evidence="1">
    <location>
        <position position="141"/>
    </location>
</feature>
<accession>A0A6S7JWH9</accession>
<dbReference type="Proteomes" id="UP001152795">
    <property type="component" value="Unassembled WGS sequence"/>
</dbReference>
<gene>
    <name evidence="1" type="ORF">PACLA_8A082756</name>
</gene>
<organism evidence="1 2">
    <name type="scientific">Paramuricea clavata</name>
    <name type="common">Red gorgonian</name>
    <name type="synonym">Violescent sea-whip</name>
    <dbReference type="NCBI Taxonomy" id="317549"/>
    <lineage>
        <taxon>Eukaryota</taxon>
        <taxon>Metazoa</taxon>
        <taxon>Cnidaria</taxon>
        <taxon>Anthozoa</taxon>
        <taxon>Octocorallia</taxon>
        <taxon>Malacalcyonacea</taxon>
        <taxon>Plexauridae</taxon>
        <taxon>Paramuricea</taxon>
    </lineage>
</organism>
<name>A0A6S7JWH9_PARCT</name>
<dbReference type="OrthoDB" id="8030979at2759"/>
<sequence>LDPEKLNWEYLILYNNNNNNINNNCFDNSDYPKDSHFYHDHNTKVIGKFTDEAGGVPIVEFCGLRSKMYSYMKENGKGGMTANGVKKHLTEDGITSYAYGHCDTAGKYEIESDWASDYYSDNDSQAETGPETDWTDEDVFA</sequence>
<comment type="caution">
    <text evidence="1">The sequence shown here is derived from an EMBL/GenBank/DDBJ whole genome shotgun (WGS) entry which is preliminary data.</text>
</comment>